<comment type="caution">
    <text evidence="2">The sequence shown here is derived from an EMBL/GenBank/DDBJ whole genome shotgun (WGS) entry which is preliminary data.</text>
</comment>
<dbReference type="EMBL" id="JAULSU010000006">
    <property type="protein sequence ID" value="KAK0614251.1"/>
    <property type="molecule type" value="Genomic_DNA"/>
</dbReference>
<dbReference type="InterPro" id="IPR046676">
    <property type="entry name" value="DUF6546"/>
</dbReference>
<keyword evidence="3" id="KW-1185">Reference proteome</keyword>
<protein>
    <recommendedName>
        <fullName evidence="1">DUF6546 domain-containing protein</fullName>
    </recommendedName>
</protein>
<dbReference type="Proteomes" id="UP001175000">
    <property type="component" value="Unassembled WGS sequence"/>
</dbReference>
<sequence>MVELALPNLRELYWEPQRRLHLSYAKRQDDLEMQLLRSLVGKKLDKLEILEDANQVDPIPSRDHNVHQLTEELVIASRDVKHMFLFFMVDARVFFEICRPEWNWERLESLQLTSSLLDPPSDTNSMLQRADYTNNMLERAGTVARKMPKLQSMMLRSAVRENAGVFQYRAPAAWDRPGMIAWRASWPLEIERRVVDAWTPVAAQREVCRQPLKVCCRVLPW</sequence>
<accession>A0AA39WF56</accession>
<evidence type="ECO:0000259" key="1">
    <source>
        <dbReference type="Pfam" id="PF20183"/>
    </source>
</evidence>
<name>A0AA39WF56_9PEZI</name>
<organism evidence="2 3">
    <name type="scientific">Immersiella caudata</name>
    <dbReference type="NCBI Taxonomy" id="314043"/>
    <lineage>
        <taxon>Eukaryota</taxon>
        <taxon>Fungi</taxon>
        <taxon>Dikarya</taxon>
        <taxon>Ascomycota</taxon>
        <taxon>Pezizomycotina</taxon>
        <taxon>Sordariomycetes</taxon>
        <taxon>Sordariomycetidae</taxon>
        <taxon>Sordariales</taxon>
        <taxon>Lasiosphaeriaceae</taxon>
        <taxon>Immersiella</taxon>
    </lineage>
</organism>
<evidence type="ECO:0000313" key="3">
    <source>
        <dbReference type="Proteomes" id="UP001175000"/>
    </source>
</evidence>
<evidence type="ECO:0000313" key="2">
    <source>
        <dbReference type="EMBL" id="KAK0614251.1"/>
    </source>
</evidence>
<feature type="domain" description="DUF6546" evidence="1">
    <location>
        <begin position="48"/>
        <end position="209"/>
    </location>
</feature>
<dbReference type="AlphaFoldDB" id="A0AA39WF56"/>
<gene>
    <name evidence="2" type="ORF">B0T14DRAFT_301214</name>
</gene>
<reference evidence="2" key="1">
    <citation type="submission" date="2023-06" db="EMBL/GenBank/DDBJ databases">
        <title>Genome-scale phylogeny and comparative genomics of the fungal order Sordariales.</title>
        <authorList>
            <consortium name="Lawrence Berkeley National Laboratory"/>
            <person name="Hensen N."/>
            <person name="Bonometti L."/>
            <person name="Westerberg I."/>
            <person name="Brannstrom I.O."/>
            <person name="Guillou S."/>
            <person name="Cros-Aarteil S."/>
            <person name="Calhoun S."/>
            <person name="Haridas S."/>
            <person name="Kuo A."/>
            <person name="Mondo S."/>
            <person name="Pangilinan J."/>
            <person name="Riley R."/>
            <person name="Labutti K."/>
            <person name="Andreopoulos B."/>
            <person name="Lipzen A."/>
            <person name="Chen C."/>
            <person name="Yanf M."/>
            <person name="Daum C."/>
            <person name="Ng V."/>
            <person name="Clum A."/>
            <person name="Steindorff A."/>
            <person name="Ohm R."/>
            <person name="Martin F."/>
            <person name="Silar P."/>
            <person name="Natvig D."/>
            <person name="Lalanne C."/>
            <person name="Gautier V."/>
            <person name="Ament-Velasquez S.L."/>
            <person name="Kruys A."/>
            <person name="Hutchinson M.I."/>
            <person name="Powell A.J."/>
            <person name="Barry K."/>
            <person name="Miller A.N."/>
            <person name="Grigoriev I.V."/>
            <person name="Debuchy R."/>
            <person name="Gladieux P."/>
            <person name="Thoren M.H."/>
            <person name="Johannesson H."/>
        </authorList>
    </citation>
    <scope>NUCLEOTIDE SEQUENCE</scope>
    <source>
        <strain evidence="2">CBS 606.72</strain>
    </source>
</reference>
<proteinExistence type="predicted"/>
<dbReference type="Pfam" id="PF20183">
    <property type="entry name" value="DUF6546"/>
    <property type="match status" value="1"/>
</dbReference>